<dbReference type="PANTHER" id="PTHR39207:SF1">
    <property type="entry name" value="ALPHA-GLUCURONIDASE A"/>
    <property type="match status" value="1"/>
</dbReference>
<dbReference type="PANTHER" id="PTHR39207">
    <property type="entry name" value="ALPHA-GLUCURONIDASE A"/>
    <property type="match status" value="1"/>
</dbReference>
<dbReference type="InterPro" id="IPR011100">
    <property type="entry name" value="Glyco_hydro_67_cat"/>
</dbReference>
<keyword evidence="3 8" id="KW-0378">Hydrolase</keyword>
<sequence length="703" mass="80067">MKSMNNIKWHESTMSKAAEWSDEGYEAWLRFDPLAKSELEVYTDWCSEIILSEQSVILQAARAELIRGIASMLGRKPMVKAKPSKPRYLFVGTLDCAELEGLIDKKTRESLQEEGYLIKTVENPEGSCIVLTGQTDKGVLYAAFHFLRLLQTGQSLNGLSIKETPRNRLRMINQWDNMDGSIERGYAGKSIFYKNNKIVTNVKRIQDYARMMASVGLNAIAINNVNVHDVETKLITSELLPYVARVADIFRAYGITLYLSINFASPIQIGGLQTADPLDPLVKQWWADKASEVYRHIPDFGGFLVKADSEYRPGPFTYGRDHADGANMLADALEAFGGLVIWRCFVYNCQQDWRDRSTDRARAAYDHFCPLDGRFCDNVILQIKNGPMDFQVREPVSPLFGGLRHTNQLLELQITQEYTGQQRHLCYLVPQWKEIIGFDTHASGEDSTVARIVEGSIHGRPYGGFAAVSNIGDDTNWTGHLLAQANFYGYGRLAWNPELSSEQITEDWVRLTFGNDKTVMETISRMLLDSRTIYENYTSPLGIGWMVNPGHHYGPNVDGYEYSKWGTYHFADLLGIGVDRTESTGTGYTGQYHDIPSARYESLHTCPDELLLFFHHVPYTHKLHSGKTVIQHIYDSHFEGVEQAGELMQSWASLKGKVDDTRFTHVLSRLEEQVRHAKEWRDMINTYFYRKSGIPDERNRTIY</sequence>
<reference evidence="14 15" key="1">
    <citation type="submission" date="2018-07" db="EMBL/GenBank/DDBJ databases">
        <title>Genomic Encyclopedia of Type Strains, Phase III (KMG-III): the genomes of soil and plant-associated and newly described type strains.</title>
        <authorList>
            <person name="Whitman W."/>
        </authorList>
    </citation>
    <scope>NUCLEOTIDE SEQUENCE [LARGE SCALE GENOMIC DNA]</scope>
    <source>
        <strain evidence="14 15">CECT 7506</strain>
    </source>
</reference>
<dbReference type="Gene3D" id="3.20.20.80">
    <property type="entry name" value="Glycosidases"/>
    <property type="match status" value="1"/>
</dbReference>
<dbReference type="Gene3D" id="3.90.1330.10">
    <property type="entry name" value="Alpha-glucuronidase, C-terminal domain"/>
    <property type="match status" value="1"/>
</dbReference>
<dbReference type="AlphaFoldDB" id="A0A368W2L1"/>
<feature type="active site" description="Proton acceptor" evidence="9">
    <location>
        <position position="417"/>
    </location>
</feature>
<evidence type="ECO:0000256" key="7">
    <source>
        <dbReference type="ARBA" id="ARBA00052795"/>
    </source>
</evidence>
<comment type="catalytic activity">
    <reaction evidence="7 10">
        <text>Hydrolysis of (1-&gt;2)-alpha-D-(4-O-methyl)glucuronosyl links in the main chain of hardwood xylans.</text>
        <dbReference type="EC" id="3.2.1.131"/>
    </reaction>
</comment>
<accession>A0A368W2L1</accession>
<dbReference type="EC" id="3.2.1.131" evidence="10"/>
<evidence type="ECO:0000256" key="3">
    <source>
        <dbReference type="ARBA" id="ARBA00022801"/>
    </source>
</evidence>
<keyword evidence="15" id="KW-1185">Reference proteome</keyword>
<dbReference type="SUPFAM" id="SSF55545">
    <property type="entry name" value="beta-N-acetylhexosaminidase-like domain"/>
    <property type="match status" value="1"/>
</dbReference>
<evidence type="ECO:0000313" key="14">
    <source>
        <dbReference type="EMBL" id="RCW48055.1"/>
    </source>
</evidence>
<proteinExistence type="inferred from homology"/>
<keyword evidence="4 10" id="KW-0119">Carbohydrate metabolism</keyword>
<keyword evidence="6 10" id="KW-0624">Polysaccharide degradation</keyword>
<dbReference type="PIRSF" id="PIRSF029900">
    <property type="entry name" value="Alpha-glucuronds"/>
    <property type="match status" value="1"/>
</dbReference>
<evidence type="ECO:0000256" key="1">
    <source>
        <dbReference type="ARBA" id="ARBA00008833"/>
    </source>
</evidence>
<dbReference type="InterPro" id="IPR037054">
    <property type="entry name" value="A-glucoronidase_C_sf"/>
</dbReference>
<comment type="similarity">
    <text evidence="1 8 10">Belongs to the glycosyl hydrolase 67 family.</text>
</comment>
<evidence type="ECO:0000256" key="4">
    <source>
        <dbReference type="ARBA" id="ARBA00023277"/>
    </source>
</evidence>
<gene>
    <name evidence="14" type="ORF">DFP97_107257</name>
</gene>
<dbReference type="InterPro" id="IPR011395">
    <property type="entry name" value="Glyco_hydro_67_aGlcAse"/>
</dbReference>
<dbReference type="GO" id="GO:2000886">
    <property type="term" value="P:glucuronoxylan catabolic process"/>
    <property type="evidence" value="ECO:0007669"/>
    <property type="project" value="UniProtKB-ARBA"/>
</dbReference>
<evidence type="ECO:0000313" key="15">
    <source>
        <dbReference type="Proteomes" id="UP000252415"/>
    </source>
</evidence>
<feature type="domain" description="Alpha glucuronidase N-terminal" evidence="11">
    <location>
        <begin position="27"/>
        <end position="146"/>
    </location>
</feature>
<dbReference type="InterPro" id="IPR017853">
    <property type="entry name" value="GH"/>
</dbReference>
<feature type="active site" description="Proton acceptor" evidence="9">
    <location>
        <position position="389"/>
    </location>
</feature>
<comment type="caution">
    <text evidence="14">The sequence shown here is derived from an EMBL/GenBank/DDBJ whole genome shotgun (WGS) entry which is preliminary data.</text>
</comment>
<dbReference type="Pfam" id="PF07488">
    <property type="entry name" value="Glyco_hydro_67M"/>
    <property type="match status" value="1"/>
</dbReference>
<protein>
    <recommendedName>
        <fullName evidence="10">Xylan alpha-1,2-glucuronidase</fullName>
        <ecNumber evidence="10">3.2.1.131</ecNumber>
    </recommendedName>
</protein>
<comment type="subunit">
    <text evidence="10">Homodimer.</text>
</comment>
<evidence type="ECO:0000256" key="6">
    <source>
        <dbReference type="ARBA" id="ARBA00023326"/>
    </source>
</evidence>
<dbReference type="FunFam" id="3.20.20.80:FF:000096">
    <property type="entry name" value="Xylan alpha-1,2-glucuronidase"/>
    <property type="match status" value="1"/>
</dbReference>
<dbReference type="Pfam" id="PF03648">
    <property type="entry name" value="Glyco_hydro_67N"/>
    <property type="match status" value="1"/>
</dbReference>
<evidence type="ECO:0000259" key="13">
    <source>
        <dbReference type="Pfam" id="PF07488"/>
    </source>
</evidence>
<dbReference type="SUPFAM" id="SSF51445">
    <property type="entry name" value="(Trans)glycosidases"/>
    <property type="match status" value="1"/>
</dbReference>
<dbReference type="GO" id="GO:0005576">
    <property type="term" value="C:extracellular region"/>
    <property type="evidence" value="ECO:0007669"/>
    <property type="project" value="InterPro"/>
</dbReference>
<evidence type="ECO:0000259" key="11">
    <source>
        <dbReference type="Pfam" id="PF03648"/>
    </source>
</evidence>
<dbReference type="Gene3D" id="3.30.379.10">
    <property type="entry name" value="Chitobiase/beta-hexosaminidase domain 2-like"/>
    <property type="match status" value="1"/>
</dbReference>
<feature type="active site" description="Proton donor" evidence="9">
    <location>
        <position position="310"/>
    </location>
</feature>
<evidence type="ECO:0000259" key="12">
    <source>
        <dbReference type="Pfam" id="PF07477"/>
    </source>
</evidence>
<keyword evidence="5 8" id="KW-0326">Glycosidase</keyword>
<evidence type="ECO:0000256" key="5">
    <source>
        <dbReference type="ARBA" id="ARBA00023295"/>
    </source>
</evidence>
<evidence type="ECO:0000256" key="8">
    <source>
        <dbReference type="PIRNR" id="PIRNR029900"/>
    </source>
</evidence>
<dbReference type="GO" id="GO:0033939">
    <property type="term" value="F:xylan alpha-1,2-glucuronosidase activity"/>
    <property type="evidence" value="ECO:0007669"/>
    <property type="project" value="UniProtKB-EC"/>
</dbReference>
<evidence type="ECO:0000256" key="9">
    <source>
        <dbReference type="PIRSR" id="PIRSR029900-1"/>
    </source>
</evidence>
<organism evidence="14 15">
    <name type="scientific">Paenibacillus prosopidis</name>
    <dbReference type="NCBI Taxonomy" id="630520"/>
    <lineage>
        <taxon>Bacteria</taxon>
        <taxon>Bacillati</taxon>
        <taxon>Bacillota</taxon>
        <taxon>Bacilli</taxon>
        <taxon>Bacillales</taxon>
        <taxon>Paenibacillaceae</taxon>
        <taxon>Paenibacillus</taxon>
    </lineage>
</organism>
<dbReference type="Proteomes" id="UP000252415">
    <property type="component" value="Unassembled WGS sequence"/>
</dbReference>
<dbReference type="Pfam" id="PF07477">
    <property type="entry name" value="Glyco_hydro_67C"/>
    <property type="match status" value="1"/>
</dbReference>
<feature type="domain" description="Glycosyl hydrolase family 67 catalytic" evidence="13">
    <location>
        <begin position="150"/>
        <end position="477"/>
    </location>
</feature>
<feature type="domain" description="Glycosyl hydrolase family 67 C-terminal" evidence="12">
    <location>
        <begin position="478"/>
        <end position="700"/>
    </location>
</feature>
<evidence type="ECO:0000256" key="10">
    <source>
        <dbReference type="RuleBase" id="RU361198"/>
    </source>
</evidence>
<evidence type="ECO:0000256" key="2">
    <source>
        <dbReference type="ARBA" id="ARBA00022651"/>
    </source>
</evidence>
<dbReference type="EMBL" id="QPJD01000007">
    <property type="protein sequence ID" value="RCW48055.1"/>
    <property type="molecule type" value="Genomic_DNA"/>
</dbReference>
<dbReference type="InterPro" id="IPR005154">
    <property type="entry name" value="Glyco_hydro_67_aGlcAse_N"/>
</dbReference>
<dbReference type="InterPro" id="IPR011099">
    <property type="entry name" value="Glyco_hydro_67_C"/>
</dbReference>
<name>A0A368W2L1_9BACL</name>
<dbReference type="InterPro" id="IPR029018">
    <property type="entry name" value="Hex-like_dom2"/>
</dbReference>
<keyword evidence="2 8" id="KW-0858">Xylan degradation</keyword>
<dbReference type="GO" id="GO:0046559">
    <property type="term" value="F:alpha-glucuronidase activity"/>
    <property type="evidence" value="ECO:0007669"/>
    <property type="project" value="InterPro"/>
</dbReference>